<dbReference type="InterPro" id="IPR045306">
    <property type="entry name" value="SDH-like"/>
</dbReference>
<evidence type="ECO:0000313" key="10">
    <source>
        <dbReference type="Proteomes" id="UP001560267"/>
    </source>
</evidence>
<dbReference type="InterPro" id="IPR013149">
    <property type="entry name" value="ADH-like_C"/>
</dbReference>
<evidence type="ECO:0000256" key="3">
    <source>
        <dbReference type="ARBA" id="ARBA00022723"/>
    </source>
</evidence>
<reference evidence="9 10" key="1">
    <citation type="submission" date="2024-07" db="EMBL/GenBank/DDBJ databases">
        <title>Draft Genome Sequence of Ferrimicrobium acidiphilum Strain YE2023, Isolated from a Pulp of Bioleach Reactor.</title>
        <authorList>
            <person name="Elkina Y.A."/>
            <person name="Bulaeva A.G."/>
            <person name="Beletsky A.V."/>
            <person name="Mardanov A.V."/>
        </authorList>
    </citation>
    <scope>NUCLEOTIDE SEQUENCE [LARGE SCALE GENOMIC DNA]</scope>
    <source>
        <strain evidence="9 10">YE2023</strain>
    </source>
</reference>
<keyword evidence="10" id="KW-1185">Reference proteome</keyword>
<dbReference type="Proteomes" id="UP001560267">
    <property type="component" value="Unassembled WGS sequence"/>
</dbReference>
<dbReference type="PANTHER" id="PTHR43161:SF9">
    <property type="entry name" value="SORBITOL DEHYDROGENASE"/>
    <property type="match status" value="1"/>
</dbReference>
<organism evidence="9 10">
    <name type="scientific">Ferrimicrobium acidiphilum</name>
    <dbReference type="NCBI Taxonomy" id="121039"/>
    <lineage>
        <taxon>Bacteria</taxon>
        <taxon>Bacillati</taxon>
        <taxon>Actinomycetota</taxon>
        <taxon>Acidimicrobiia</taxon>
        <taxon>Acidimicrobiales</taxon>
        <taxon>Acidimicrobiaceae</taxon>
        <taxon>Ferrimicrobium</taxon>
    </lineage>
</organism>
<sequence>MTRNRRAKLVKIGQMVVESEEAPVPGGNEYLIKITAVGVCGSDVHYFEHGKIGRFVVEAPLVLGHEAAGVIVGAGPGADTARIGHRVAVEPGVPCGRCMQCRSGGYNLCPDVRFLATPPIDGAFADYIVHSADFVYDVPDDLSDEQAALCEPLSVGIWANRRAGVRCGDRVLVTGCGPIGLMAAQVAREFGAHVILSDVVPSRRDAARSLGFDNLHDATSSPVDGSGIVADVLVECTGVADVALRAIKTLTPGGRAVLVGMAPEEEQALPVAVIQSKEIMLTGVFRYANTYPLAIELFHQGRIQVDPIVGARFSLEDVTAALKISRIDPSCIKPMVLPG</sequence>
<evidence type="ECO:0000256" key="6">
    <source>
        <dbReference type="RuleBase" id="RU361277"/>
    </source>
</evidence>
<dbReference type="InterPro" id="IPR011032">
    <property type="entry name" value="GroES-like_sf"/>
</dbReference>
<comment type="cofactor">
    <cofactor evidence="1 6">
        <name>Zn(2+)</name>
        <dbReference type="ChEBI" id="CHEBI:29105"/>
    </cofactor>
</comment>
<evidence type="ECO:0000256" key="5">
    <source>
        <dbReference type="ARBA" id="ARBA00023002"/>
    </source>
</evidence>
<protein>
    <submittedName>
        <fullName evidence="9">NAD(P)-dependent alcohol dehydrogenase</fullName>
    </submittedName>
</protein>
<dbReference type="SUPFAM" id="SSF50129">
    <property type="entry name" value="GroES-like"/>
    <property type="match status" value="1"/>
</dbReference>
<evidence type="ECO:0000259" key="8">
    <source>
        <dbReference type="Pfam" id="PF08240"/>
    </source>
</evidence>
<keyword evidence="4 6" id="KW-0862">Zinc</keyword>
<accession>A0ABV3Y0Q4</accession>
<dbReference type="PANTHER" id="PTHR43161">
    <property type="entry name" value="SORBITOL DEHYDROGENASE"/>
    <property type="match status" value="1"/>
</dbReference>
<comment type="similarity">
    <text evidence="2 6">Belongs to the zinc-containing alcohol dehydrogenase family.</text>
</comment>
<dbReference type="InterPro" id="IPR036291">
    <property type="entry name" value="NAD(P)-bd_dom_sf"/>
</dbReference>
<comment type="caution">
    <text evidence="9">The sequence shown here is derived from an EMBL/GenBank/DDBJ whole genome shotgun (WGS) entry which is preliminary data.</text>
</comment>
<dbReference type="Gene3D" id="3.90.180.10">
    <property type="entry name" value="Medium-chain alcohol dehydrogenases, catalytic domain"/>
    <property type="match status" value="1"/>
</dbReference>
<dbReference type="CDD" id="cd05285">
    <property type="entry name" value="sorbitol_DH"/>
    <property type="match status" value="1"/>
</dbReference>
<keyword evidence="5" id="KW-0560">Oxidoreductase</keyword>
<dbReference type="InterPro" id="IPR002328">
    <property type="entry name" value="ADH_Zn_CS"/>
</dbReference>
<evidence type="ECO:0000256" key="1">
    <source>
        <dbReference type="ARBA" id="ARBA00001947"/>
    </source>
</evidence>
<evidence type="ECO:0000256" key="4">
    <source>
        <dbReference type="ARBA" id="ARBA00022833"/>
    </source>
</evidence>
<feature type="domain" description="Alcohol dehydrogenase-like C-terminal" evidence="7">
    <location>
        <begin position="178"/>
        <end position="299"/>
    </location>
</feature>
<feature type="domain" description="Alcohol dehydrogenase-like N-terminal" evidence="8">
    <location>
        <begin position="28"/>
        <end position="140"/>
    </location>
</feature>
<proteinExistence type="inferred from homology"/>
<gene>
    <name evidence="9" type="ORF">AB6A68_02960</name>
</gene>
<dbReference type="Pfam" id="PF00107">
    <property type="entry name" value="ADH_zinc_N"/>
    <property type="match status" value="1"/>
</dbReference>
<evidence type="ECO:0000313" key="9">
    <source>
        <dbReference type="EMBL" id="MEX6428799.1"/>
    </source>
</evidence>
<dbReference type="InterPro" id="IPR013154">
    <property type="entry name" value="ADH-like_N"/>
</dbReference>
<name>A0ABV3Y0Q4_9ACTN</name>
<dbReference type="EMBL" id="JBFSHR010000006">
    <property type="protein sequence ID" value="MEX6428799.1"/>
    <property type="molecule type" value="Genomic_DNA"/>
</dbReference>
<keyword evidence="3 6" id="KW-0479">Metal-binding</keyword>
<evidence type="ECO:0000256" key="2">
    <source>
        <dbReference type="ARBA" id="ARBA00008072"/>
    </source>
</evidence>
<dbReference type="RefSeq" id="WP_369084211.1">
    <property type="nucleotide sequence ID" value="NZ_JBFSHR010000006.1"/>
</dbReference>
<dbReference type="PROSITE" id="PS00059">
    <property type="entry name" value="ADH_ZINC"/>
    <property type="match status" value="1"/>
</dbReference>
<dbReference type="SUPFAM" id="SSF51735">
    <property type="entry name" value="NAD(P)-binding Rossmann-fold domains"/>
    <property type="match status" value="1"/>
</dbReference>
<evidence type="ECO:0000259" key="7">
    <source>
        <dbReference type="Pfam" id="PF00107"/>
    </source>
</evidence>
<dbReference type="Gene3D" id="3.40.50.720">
    <property type="entry name" value="NAD(P)-binding Rossmann-like Domain"/>
    <property type="match status" value="1"/>
</dbReference>
<dbReference type="Pfam" id="PF08240">
    <property type="entry name" value="ADH_N"/>
    <property type="match status" value="1"/>
</dbReference>